<evidence type="ECO:0000313" key="5">
    <source>
        <dbReference type="Proteomes" id="UP000623461"/>
    </source>
</evidence>
<accession>A0ABQ2HVF1</accession>
<evidence type="ECO:0000313" key="4">
    <source>
        <dbReference type="EMBL" id="GGM90098.1"/>
    </source>
</evidence>
<evidence type="ECO:0008006" key="6">
    <source>
        <dbReference type="Google" id="ProtNLM"/>
    </source>
</evidence>
<evidence type="ECO:0000256" key="2">
    <source>
        <dbReference type="ARBA" id="ARBA00023043"/>
    </source>
</evidence>
<dbReference type="PROSITE" id="PS50088">
    <property type="entry name" value="ANK_REPEAT"/>
    <property type="match status" value="2"/>
</dbReference>
<organism evidence="4 5">
    <name type="scientific">Terrabacter tumescens</name>
    <dbReference type="NCBI Taxonomy" id="60443"/>
    <lineage>
        <taxon>Bacteria</taxon>
        <taxon>Bacillati</taxon>
        <taxon>Actinomycetota</taxon>
        <taxon>Actinomycetes</taxon>
        <taxon>Micrococcales</taxon>
        <taxon>Intrasporangiaceae</taxon>
        <taxon>Terrabacter</taxon>
    </lineage>
</organism>
<dbReference type="Pfam" id="PF12796">
    <property type="entry name" value="Ank_2"/>
    <property type="match status" value="1"/>
</dbReference>
<dbReference type="PROSITE" id="PS50297">
    <property type="entry name" value="ANK_REP_REGION"/>
    <property type="match status" value="1"/>
</dbReference>
<comment type="caution">
    <text evidence="4">The sequence shown here is derived from an EMBL/GenBank/DDBJ whole genome shotgun (WGS) entry which is preliminary data.</text>
</comment>
<dbReference type="Proteomes" id="UP000623461">
    <property type="component" value="Unassembled WGS sequence"/>
</dbReference>
<feature type="repeat" description="ANK" evidence="3">
    <location>
        <begin position="82"/>
        <end position="114"/>
    </location>
</feature>
<gene>
    <name evidence="4" type="ORF">GCM10009721_14340</name>
</gene>
<dbReference type="SUPFAM" id="SSF48403">
    <property type="entry name" value="Ankyrin repeat"/>
    <property type="match status" value="1"/>
</dbReference>
<dbReference type="PANTHER" id="PTHR24171">
    <property type="entry name" value="ANKYRIN REPEAT DOMAIN-CONTAINING PROTEIN 39-RELATED"/>
    <property type="match status" value="1"/>
</dbReference>
<dbReference type="RefSeq" id="WP_030201530.1">
    <property type="nucleotide sequence ID" value="NZ_BMNZ01000002.1"/>
</dbReference>
<keyword evidence="1" id="KW-0677">Repeat</keyword>
<keyword evidence="2 3" id="KW-0040">ANK repeat</keyword>
<feature type="repeat" description="ANK" evidence="3">
    <location>
        <begin position="49"/>
        <end position="81"/>
    </location>
</feature>
<dbReference type="SMART" id="SM00248">
    <property type="entry name" value="ANK"/>
    <property type="match status" value="2"/>
</dbReference>
<proteinExistence type="predicted"/>
<dbReference type="InterPro" id="IPR036770">
    <property type="entry name" value="Ankyrin_rpt-contain_sf"/>
</dbReference>
<protein>
    <recommendedName>
        <fullName evidence="6">Ankyrin repeat domain-containing protein</fullName>
    </recommendedName>
</protein>
<sequence>MTESPPTPEQLEQHARIVSVAMDLARDGSTAELAEFLDHGYPVDLPDPAGNTLLMLEAYHGHLDTVRSLVGRGADVDRRNDRDQSPVAGAMFKGEDEVVRALVAAGADLDAGSPTARETARMFGQQHLIDGQE</sequence>
<dbReference type="InterPro" id="IPR002110">
    <property type="entry name" value="Ankyrin_rpt"/>
</dbReference>
<dbReference type="Gene3D" id="1.25.40.20">
    <property type="entry name" value="Ankyrin repeat-containing domain"/>
    <property type="match status" value="1"/>
</dbReference>
<reference evidence="5" key="1">
    <citation type="journal article" date="2019" name="Int. J. Syst. Evol. Microbiol.">
        <title>The Global Catalogue of Microorganisms (GCM) 10K type strain sequencing project: providing services to taxonomists for standard genome sequencing and annotation.</title>
        <authorList>
            <consortium name="The Broad Institute Genomics Platform"/>
            <consortium name="The Broad Institute Genome Sequencing Center for Infectious Disease"/>
            <person name="Wu L."/>
            <person name="Ma J."/>
        </authorList>
    </citation>
    <scope>NUCLEOTIDE SEQUENCE [LARGE SCALE GENOMIC DNA]</scope>
    <source>
        <strain evidence="5">JCM 1365</strain>
    </source>
</reference>
<name>A0ABQ2HVF1_9MICO</name>
<evidence type="ECO:0000256" key="1">
    <source>
        <dbReference type="ARBA" id="ARBA00022737"/>
    </source>
</evidence>
<dbReference type="EMBL" id="BMNZ01000002">
    <property type="protein sequence ID" value="GGM90098.1"/>
    <property type="molecule type" value="Genomic_DNA"/>
</dbReference>
<keyword evidence="5" id="KW-1185">Reference proteome</keyword>
<evidence type="ECO:0000256" key="3">
    <source>
        <dbReference type="PROSITE-ProRule" id="PRU00023"/>
    </source>
</evidence>